<sequence>MRMEKDLPAANSQEIVSLAVKGVLSYFRDESLGDLADLFSFARDSEDAEVPWHNYQHVCDSFGDNLVRDKVRWGSLGRGLMTSQLGFVRALSRHFRTGGITSPFYFPLKGSRNLMELLQEKSRHKKMSTLWKRDGTLLGSTRSDLAFGVKDVHLFLHDRV</sequence>
<dbReference type="Proteomes" id="UP001054945">
    <property type="component" value="Unassembled WGS sequence"/>
</dbReference>
<gene>
    <name evidence="1" type="ORF">CEXT_725481</name>
</gene>
<proteinExistence type="predicted"/>
<comment type="caution">
    <text evidence="1">The sequence shown here is derived from an EMBL/GenBank/DDBJ whole genome shotgun (WGS) entry which is preliminary data.</text>
</comment>
<protein>
    <submittedName>
        <fullName evidence="1">Uncharacterized protein</fullName>
    </submittedName>
</protein>
<accession>A0AAV4YAU9</accession>
<organism evidence="1 2">
    <name type="scientific">Caerostris extrusa</name>
    <name type="common">Bark spider</name>
    <name type="synonym">Caerostris bankana</name>
    <dbReference type="NCBI Taxonomy" id="172846"/>
    <lineage>
        <taxon>Eukaryota</taxon>
        <taxon>Metazoa</taxon>
        <taxon>Ecdysozoa</taxon>
        <taxon>Arthropoda</taxon>
        <taxon>Chelicerata</taxon>
        <taxon>Arachnida</taxon>
        <taxon>Araneae</taxon>
        <taxon>Araneomorphae</taxon>
        <taxon>Entelegynae</taxon>
        <taxon>Araneoidea</taxon>
        <taxon>Araneidae</taxon>
        <taxon>Caerostris</taxon>
    </lineage>
</organism>
<dbReference type="AlphaFoldDB" id="A0AAV4YAU9"/>
<evidence type="ECO:0000313" key="1">
    <source>
        <dbReference type="EMBL" id="GIZ03569.1"/>
    </source>
</evidence>
<reference evidence="1 2" key="1">
    <citation type="submission" date="2021-06" db="EMBL/GenBank/DDBJ databases">
        <title>Caerostris extrusa draft genome.</title>
        <authorList>
            <person name="Kono N."/>
            <person name="Arakawa K."/>
        </authorList>
    </citation>
    <scope>NUCLEOTIDE SEQUENCE [LARGE SCALE GENOMIC DNA]</scope>
</reference>
<dbReference type="EMBL" id="BPLR01001622">
    <property type="protein sequence ID" value="GIZ03569.1"/>
    <property type="molecule type" value="Genomic_DNA"/>
</dbReference>
<evidence type="ECO:0000313" key="2">
    <source>
        <dbReference type="Proteomes" id="UP001054945"/>
    </source>
</evidence>
<name>A0AAV4YAU9_CAEEX</name>
<keyword evidence="2" id="KW-1185">Reference proteome</keyword>